<dbReference type="GO" id="GO:0009279">
    <property type="term" value="C:cell outer membrane"/>
    <property type="evidence" value="ECO:0007669"/>
    <property type="project" value="UniProtKB-SubCell"/>
</dbReference>
<evidence type="ECO:0000256" key="1">
    <source>
        <dbReference type="ARBA" id="ARBA00004459"/>
    </source>
</evidence>
<feature type="domain" description="EfeO-type cupredoxin-like" evidence="3">
    <location>
        <begin position="7"/>
        <end position="110"/>
    </location>
</feature>
<name>A0A1X0TCL9_9NEIS</name>
<dbReference type="InterPro" id="IPR028096">
    <property type="entry name" value="EfeO_Cupredoxin"/>
</dbReference>
<dbReference type="EMBL" id="MEIV01000030">
    <property type="protein sequence ID" value="PIT63293.1"/>
    <property type="molecule type" value="Genomic_DNA"/>
</dbReference>
<proteinExistence type="predicted"/>
<feature type="signal peptide" evidence="2">
    <location>
        <begin position="1"/>
        <end position="22"/>
    </location>
</feature>
<reference evidence="4 5" key="1">
    <citation type="journal article" date="2017" name="MBio">
        <title>Type VI secretion-mediated competition in the bee gut microbiome.</title>
        <authorList>
            <person name="Steele M.I."/>
            <person name="Kwong W.K."/>
            <person name="Powell J.E."/>
            <person name="Whiteley M."/>
            <person name="Moran N.A."/>
        </authorList>
    </citation>
    <scope>NUCLEOTIDE SEQUENCE [LARGE SCALE GENOMIC DNA]</scope>
    <source>
        <strain evidence="4 5">PEB0171</strain>
    </source>
</reference>
<evidence type="ECO:0000259" key="3">
    <source>
        <dbReference type="Pfam" id="PF13473"/>
    </source>
</evidence>
<dbReference type="Proteomes" id="UP000231094">
    <property type="component" value="Unassembled WGS sequence"/>
</dbReference>
<dbReference type="RefSeq" id="WP_025331587.1">
    <property type="nucleotide sequence ID" value="NZ_CP132375.1"/>
</dbReference>
<sequence>MKKFLLILLGLCSLMFSFSAIADDKVTLELKMKDGDLIPLTLNAPANKIIRIKVTNIGKGPVEFESTQLVKEKVLAPGASSVVVIAPKKPGTYIFFDDFHLNKPKGQLIVK</sequence>
<organism evidence="4 5">
    <name type="scientific">Snodgrassella alvi</name>
    <dbReference type="NCBI Taxonomy" id="1196083"/>
    <lineage>
        <taxon>Bacteria</taxon>
        <taxon>Pseudomonadati</taxon>
        <taxon>Pseudomonadota</taxon>
        <taxon>Betaproteobacteria</taxon>
        <taxon>Neisseriales</taxon>
        <taxon>Neisseriaceae</taxon>
        <taxon>Snodgrassella</taxon>
    </lineage>
</organism>
<gene>
    <name evidence="4" type="ORF">BHC47_10550</name>
</gene>
<dbReference type="GeneID" id="32536233"/>
<keyword evidence="2" id="KW-0732">Signal</keyword>
<protein>
    <recommendedName>
        <fullName evidence="3">EfeO-type cupredoxin-like domain-containing protein</fullName>
    </recommendedName>
</protein>
<evidence type="ECO:0000313" key="4">
    <source>
        <dbReference type="EMBL" id="PIT63293.1"/>
    </source>
</evidence>
<evidence type="ECO:0000256" key="2">
    <source>
        <dbReference type="SAM" id="SignalP"/>
    </source>
</evidence>
<comment type="subcellular location">
    <subcellularLocation>
        <location evidence="1">Cell outer membrane</location>
        <topology evidence="1">Lipid-anchor</topology>
    </subcellularLocation>
</comment>
<feature type="chain" id="PRO_5014277118" description="EfeO-type cupredoxin-like domain-containing protein" evidence="2">
    <location>
        <begin position="23"/>
        <end position="111"/>
    </location>
</feature>
<comment type="caution">
    <text evidence="4">The sequence shown here is derived from an EMBL/GenBank/DDBJ whole genome shotgun (WGS) entry which is preliminary data.</text>
</comment>
<dbReference type="SUPFAM" id="SSF49503">
    <property type="entry name" value="Cupredoxins"/>
    <property type="match status" value="1"/>
</dbReference>
<evidence type="ECO:0000313" key="5">
    <source>
        <dbReference type="Proteomes" id="UP000231094"/>
    </source>
</evidence>
<dbReference type="Gene3D" id="2.60.40.420">
    <property type="entry name" value="Cupredoxins - blue copper proteins"/>
    <property type="match status" value="1"/>
</dbReference>
<dbReference type="Pfam" id="PF13473">
    <property type="entry name" value="Cupredoxin_1"/>
    <property type="match status" value="1"/>
</dbReference>
<dbReference type="InterPro" id="IPR008972">
    <property type="entry name" value="Cupredoxin"/>
</dbReference>
<accession>A0A1X0TCL9</accession>
<dbReference type="AlphaFoldDB" id="A0A1X0TCL9"/>